<keyword evidence="2" id="KW-1185">Reference proteome</keyword>
<evidence type="ECO:0000313" key="2">
    <source>
        <dbReference type="Proteomes" id="UP000523682"/>
    </source>
</evidence>
<name>A0A7W2I4L3_9CORY</name>
<evidence type="ECO:0008006" key="3">
    <source>
        <dbReference type="Google" id="ProtNLM"/>
    </source>
</evidence>
<dbReference type="AlphaFoldDB" id="A0A7W2I4L3"/>
<reference evidence="1 2" key="1">
    <citation type="submission" date="2020-07" db="EMBL/GenBank/DDBJ databases">
        <title>Draft genome and description of Corynebacterium haemomassiliense strain Marseile-Q3615 sp. nov.</title>
        <authorList>
            <person name="Boxberger M."/>
            <person name="La Scola B."/>
        </authorList>
    </citation>
    <scope>NUCLEOTIDE SEQUENCE [LARGE SCALE GENOMIC DNA]</scope>
    <source>
        <strain evidence="1 2">Marseille-Q3615</strain>
    </source>
</reference>
<dbReference type="EMBL" id="JACDTZ010000002">
    <property type="protein sequence ID" value="MBA5245237.1"/>
    <property type="molecule type" value="Genomic_DNA"/>
</dbReference>
<gene>
    <name evidence="1" type="ORF">H0193_10545</name>
</gene>
<dbReference type="RefSeq" id="WP_181889877.1">
    <property type="nucleotide sequence ID" value="NZ_CP170998.1"/>
</dbReference>
<protein>
    <recommendedName>
        <fullName evidence="3">Abi-like protein</fullName>
    </recommendedName>
</protein>
<sequence>MKISTNPVTKTSAEIILGSLPEARRQRYMDLAGQKGPLVAAQIYLWNSYVAAAILRTTGFAEVQLRTVIDESFAEWNIQHGGTREWITDPVDLLATVVAQPKRPLRSFADLKTAGPNPTHNDYVAGLSFGSWTQLLPTSHYQNDRNPRHVLWVEAIRPRLTHADETNFSSRANSLRTIRNRASHHRPIISEENAVRQAHQDSVELCKMINPKLGEWLRRERWILEALNQSPLK</sequence>
<dbReference type="Proteomes" id="UP000523682">
    <property type="component" value="Unassembled WGS sequence"/>
</dbReference>
<accession>A0A7W2I4L3</accession>
<organism evidence="1 2">
    <name type="scientific">Corynebacterium haemomassiliense</name>
    <dbReference type="NCBI Taxonomy" id="2754726"/>
    <lineage>
        <taxon>Bacteria</taxon>
        <taxon>Bacillati</taxon>
        <taxon>Actinomycetota</taxon>
        <taxon>Actinomycetes</taxon>
        <taxon>Mycobacteriales</taxon>
        <taxon>Corynebacteriaceae</taxon>
        <taxon>Corynebacterium</taxon>
    </lineage>
</organism>
<proteinExistence type="predicted"/>
<comment type="caution">
    <text evidence="1">The sequence shown here is derived from an EMBL/GenBank/DDBJ whole genome shotgun (WGS) entry which is preliminary data.</text>
</comment>
<evidence type="ECO:0000313" key="1">
    <source>
        <dbReference type="EMBL" id="MBA5245237.1"/>
    </source>
</evidence>